<evidence type="ECO:0000313" key="2">
    <source>
        <dbReference type="Proteomes" id="UP001500064"/>
    </source>
</evidence>
<name>A0ABP4QVD0_9ACTN</name>
<gene>
    <name evidence="1" type="ORF">GCM10009733_021610</name>
</gene>
<evidence type="ECO:0000313" key="1">
    <source>
        <dbReference type="EMBL" id="GAA1624588.1"/>
    </source>
</evidence>
<dbReference type="Proteomes" id="UP001500064">
    <property type="component" value="Unassembled WGS sequence"/>
</dbReference>
<dbReference type="RefSeq" id="WP_346103644.1">
    <property type="nucleotide sequence ID" value="NZ_BAAAMU010000011.1"/>
</dbReference>
<accession>A0ABP4QVD0</accession>
<proteinExistence type="predicted"/>
<protein>
    <recommendedName>
        <fullName evidence="3">Transposase</fullName>
    </recommendedName>
</protein>
<keyword evidence="2" id="KW-1185">Reference proteome</keyword>
<evidence type="ECO:0008006" key="3">
    <source>
        <dbReference type="Google" id="ProtNLM"/>
    </source>
</evidence>
<dbReference type="EMBL" id="BAAAMU010000011">
    <property type="protein sequence ID" value="GAA1624588.1"/>
    <property type="molecule type" value="Genomic_DNA"/>
</dbReference>
<sequence length="65" mass="7397">MVENMGKKKPRPHGSFTPDFKAEIVELCRRGDRSVAQAWIQTINPTLLVDGWNVDQMGRPGCRTR</sequence>
<organism evidence="1 2">
    <name type="scientific">Nonomuraea maheshkhaliensis</name>
    <dbReference type="NCBI Taxonomy" id="419590"/>
    <lineage>
        <taxon>Bacteria</taxon>
        <taxon>Bacillati</taxon>
        <taxon>Actinomycetota</taxon>
        <taxon>Actinomycetes</taxon>
        <taxon>Streptosporangiales</taxon>
        <taxon>Streptosporangiaceae</taxon>
        <taxon>Nonomuraea</taxon>
    </lineage>
</organism>
<reference evidence="2" key="1">
    <citation type="journal article" date="2019" name="Int. J. Syst. Evol. Microbiol.">
        <title>The Global Catalogue of Microorganisms (GCM) 10K type strain sequencing project: providing services to taxonomists for standard genome sequencing and annotation.</title>
        <authorList>
            <consortium name="The Broad Institute Genomics Platform"/>
            <consortium name="The Broad Institute Genome Sequencing Center for Infectious Disease"/>
            <person name="Wu L."/>
            <person name="Ma J."/>
        </authorList>
    </citation>
    <scope>NUCLEOTIDE SEQUENCE [LARGE SCALE GENOMIC DNA]</scope>
    <source>
        <strain evidence="2">JCM 13929</strain>
    </source>
</reference>
<comment type="caution">
    <text evidence="1">The sequence shown here is derived from an EMBL/GenBank/DDBJ whole genome shotgun (WGS) entry which is preliminary data.</text>
</comment>